<dbReference type="InterPro" id="IPR002347">
    <property type="entry name" value="SDR_fam"/>
</dbReference>
<dbReference type="GO" id="GO:0016020">
    <property type="term" value="C:membrane"/>
    <property type="evidence" value="ECO:0007669"/>
    <property type="project" value="TreeGrafter"/>
</dbReference>
<dbReference type="SUPFAM" id="SSF51735">
    <property type="entry name" value="NAD(P)-binding Rossmann-fold domains"/>
    <property type="match status" value="2"/>
</dbReference>
<dbReference type="PANTHER" id="PTHR43490">
    <property type="entry name" value="(+)-NEOMENTHOL DEHYDROGENASE"/>
    <property type="match status" value="1"/>
</dbReference>
<reference evidence="4" key="1">
    <citation type="submission" date="2023-03" db="EMBL/GenBank/DDBJ databases">
        <authorList>
            <person name="Julca I."/>
        </authorList>
    </citation>
    <scope>NUCLEOTIDE SEQUENCE</scope>
</reference>
<proteinExistence type="inferred from homology"/>
<dbReference type="InterPro" id="IPR045313">
    <property type="entry name" value="CBR1-like"/>
</dbReference>
<dbReference type="FunFam" id="3.40.50.720:FF:000312">
    <property type="entry name" value="(+)-neomenthol dehydrogenase"/>
    <property type="match status" value="1"/>
</dbReference>
<evidence type="ECO:0000313" key="4">
    <source>
        <dbReference type="EMBL" id="CAI9101764.1"/>
    </source>
</evidence>
<dbReference type="GO" id="GO:0016616">
    <property type="term" value="F:oxidoreductase activity, acting on the CH-OH group of donors, NAD or NADP as acceptor"/>
    <property type="evidence" value="ECO:0007669"/>
    <property type="project" value="InterPro"/>
</dbReference>
<dbReference type="Proteomes" id="UP001161247">
    <property type="component" value="Chromosome 4"/>
</dbReference>
<name>A0AAV1D1I6_OLDCO</name>
<gene>
    <name evidence="4" type="ORF">OLC1_LOCUS11278</name>
</gene>
<protein>
    <submittedName>
        <fullName evidence="4">OLC1v1039173C3</fullName>
    </submittedName>
</protein>
<dbReference type="EMBL" id="OX459121">
    <property type="protein sequence ID" value="CAI9101764.1"/>
    <property type="molecule type" value="Genomic_DNA"/>
</dbReference>
<dbReference type="InterPro" id="IPR036291">
    <property type="entry name" value="NAD(P)-bd_dom_sf"/>
</dbReference>
<comment type="similarity">
    <text evidence="1">Belongs to the short-chain dehydrogenases/reductases (SDR) family.</text>
</comment>
<dbReference type="Gene3D" id="3.40.50.720">
    <property type="entry name" value="NAD(P)-binding Rossmann-like Domain"/>
    <property type="match status" value="2"/>
</dbReference>
<keyword evidence="5" id="KW-1185">Reference proteome</keyword>
<evidence type="ECO:0000313" key="5">
    <source>
        <dbReference type="Proteomes" id="UP001161247"/>
    </source>
</evidence>
<dbReference type="Pfam" id="PF00106">
    <property type="entry name" value="adh_short"/>
    <property type="match status" value="2"/>
</dbReference>
<accession>A0AAV1D1I6</accession>
<keyword evidence="2" id="KW-0521">NADP</keyword>
<sequence length="615" mass="67433">MEKRYAVVTGSNKGIGFEIVRQLASHGITVVLTSRDEKRGLDAVQKLKESDGFSDDILLFHQLDVANSSSVASLAEFIKNQFRRLDILVNNAGIIGAIVDVEVFKCGVETMHVGTQNDWRPIRTETYELATECLETNYYGAKRMIEAFLPLLQSSQSPRIVNVTSTMGRLRSFSNEWAKAMLGKLSDVENLTEEKVDEVLSEYLKDFKSGSQLAKGWPFAYSVSKAALNAYTRILAKKFPSCKVNSICPGYVKTDINHDCGMLSAEEGAEWPVKLALMSDDGPSGLMEDKIALGRKINISKTPSMAEATKVTTSKRLYAVVTGANKGIGFEVVRQLASQGITVVLTARDAKRGLDALQKLKGSGGFPDDLLLFHQLDVIDMSSIASLSDFIRNVFGRLDILVNNAGITGAHIDGDAVKSSFAAAGGTEGAQISWDVVKNAMSETYDSTLECLQINYYGAKRVIEAFLPLLQLSQSPRIVNVSSEMGKLKNIPSERAKGLLRDVDSLTEERMDEMLNAFLKDYKEGSLEANGWPLFLSGYTVSKASMNAYTRILAKRHHNFKVNCVCPGFAKTDSNLNSGIYSVEECAERVVRLALQPDDGPSGLFFVHGKLTPFD</sequence>
<dbReference type="AlphaFoldDB" id="A0AAV1D1I6"/>
<evidence type="ECO:0000256" key="2">
    <source>
        <dbReference type="ARBA" id="ARBA00022857"/>
    </source>
</evidence>
<dbReference type="InterPro" id="IPR020904">
    <property type="entry name" value="Sc_DH/Rdtase_CS"/>
</dbReference>
<keyword evidence="3" id="KW-0560">Oxidoreductase</keyword>
<dbReference type="PROSITE" id="PS00061">
    <property type="entry name" value="ADH_SHORT"/>
    <property type="match status" value="1"/>
</dbReference>
<organism evidence="4 5">
    <name type="scientific">Oldenlandia corymbosa var. corymbosa</name>
    <dbReference type="NCBI Taxonomy" id="529605"/>
    <lineage>
        <taxon>Eukaryota</taxon>
        <taxon>Viridiplantae</taxon>
        <taxon>Streptophyta</taxon>
        <taxon>Embryophyta</taxon>
        <taxon>Tracheophyta</taxon>
        <taxon>Spermatophyta</taxon>
        <taxon>Magnoliopsida</taxon>
        <taxon>eudicotyledons</taxon>
        <taxon>Gunneridae</taxon>
        <taxon>Pentapetalae</taxon>
        <taxon>asterids</taxon>
        <taxon>lamiids</taxon>
        <taxon>Gentianales</taxon>
        <taxon>Rubiaceae</taxon>
        <taxon>Rubioideae</taxon>
        <taxon>Spermacoceae</taxon>
        <taxon>Hedyotis-Oldenlandia complex</taxon>
        <taxon>Oldenlandia</taxon>
    </lineage>
</organism>
<dbReference type="Pfam" id="PF13561">
    <property type="entry name" value="adh_short_C2"/>
    <property type="match status" value="1"/>
</dbReference>
<dbReference type="PRINTS" id="PR00080">
    <property type="entry name" value="SDRFAMILY"/>
</dbReference>
<evidence type="ECO:0000256" key="1">
    <source>
        <dbReference type="ARBA" id="ARBA00006484"/>
    </source>
</evidence>
<dbReference type="PRINTS" id="PR00081">
    <property type="entry name" value="GDHRDH"/>
</dbReference>
<dbReference type="PANTHER" id="PTHR43490:SF98">
    <property type="entry name" value="OS02G0640600 PROTEIN"/>
    <property type="match status" value="1"/>
</dbReference>
<dbReference type="CDD" id="cd05324">
    <property type="entry name" value="carb_red_PTCR-like_SDR_c"/>
    <property type="match status" value="1"/>
</dbReference>
<evidence type="ECO:0000256" key="3">
    <source>
        <dbReference type="ARBA" id="ARBA00023002"/>
    </source>
</evidence>